<dbReference type="GO" id="GO:0019136">
    <property type="term" value="F:deoxynucleoside kinase activity"/>
    <property type="evidence" value="ECO:0007669"/>
    <property type="project" value="InterPro"/>
</dbReference>
<name>A0AAD9NNN8_RIDPI</name>
<comment type="similarity">
    <text evidence="1">Belongs to the DCK/DGK family.</text>
</comment>
<evidence type="ECO:0000313" key="6">
    <source>
        <dbReference type="Proteomes" id="UP001209878"/>
    </source>
</evidence>
<dbReference type="Proteomes" id="UP001209878">
    <property type="component" value="Unassembled WGS sequence"/>
</dbReference>
<dbReference type="Pfam" id="PF01712">
    <property type="entry name" value="dNK"/>
    <property type="match status" value="1"/>
</dbReference>
<dbReference type="PIRSF" id="PIRSF000705">
    <property type="entry name" value="DNK"/>
    <property type="match status" value="1"/>
</dbReference>
<keyword evidence="3" id="KW-0067">ATP-binding</keyword>
<organism evidence="5 6">
    <name type="scientific">Ridgeia piscesae</name>
    <name type="common">Tubeworm</name>
    <dbReference type="NCBI Taxonomy" id="27915"/>
    <lineage>
        <taxon>Eukaryota</taxon>
        <taxon>Metazoa</taxon>
        <taxon>Spiralia</taxon>
        <taxon>Lophotrochozoa</taxon>
        <taxon>Annelida</taxon>
        <taxon>Polychaeta</taxon>
        <taxon>Sedentaria</taxon>
        <taxon>Canalipalpata</taxon>
        <taxon>Sabellida</taxon>
        <taxon>Siboglinidae</taxon>
        <taxon>Ridgeia</taxon>
    </lineage>
</organism>
<sequence>MTCQVFFCSAECYNGATIPIPQLAKKTFTVAVEGNIGSGKSSFLHYFDTSNSVEVVPEPVELWKSVRGHNTLELMYKDSERWSLTFQSYVQLTMLQVHTQKQTCPVKMIERSLYSARYCFVENLFRSGLMPSVDHAVLTEWFDWIVPNTKVGVDLFVYLRATPETCLERIRSRQRKEEAGVPLEYLETLHQLHDDWLIHQSQFKPCAPVLVVDADKEFCELKKDFERQRTDILCGYV</sequence>
<keyword evidence="6" id="KW-1185">Reference proteome</keyword>
<dbReference type="SUPFAM" id="SSF52540">
    <property type="entry name" value="P-loop containing nucleoside triphosphate hydrolases"/>
    <property type="match status" value="1"/>
</dbReference>
<comment type="caution">
    <text evidence="5">The sequence shown here is derived from an EMBL/GenBank/DDBJ whole genome shotgun (WGS) entry which is preliminary data.</text>
</comment>
<evidence type="ECO:0000259" key="4">
    <source>
        <dbReference type="Pfam" id="PF01712"/>
    </source>
</evidence>
<evidence type="ECO:0000256" key="2">
    <source>
        <dbReference type="PIRSR" id="PIRSR000705-1"/>
    </source>
</evidence>
<evidence type="ECO:0000313" key="5">
    <source>
        <dbReference type="EMBL" id="KAK2175103.1"/>
    </source>
</evidence>
<evidence type="ECO:0000256" key="3">
    <source>
        <dbReference type="PIRSR" id="PIRSR000705-3"/>
    </source>
</evidence>
<dbReference type="GO" id="GO:0005739">
    <property type="term" value="C:mitochondrion"/>
    <property type="evidence" value="ECO:0007669"/>
    <property type="project" value="TreeGrafter"/>
</dbReference>
<dbReference type="FunFam" id="3.40.50.300:FF:001571">
    <property type="entry name" value="Deoxynucleoside kinase"/>
    <property type="match status" value="1"/>
</dbReference>
<dbReference type="Gene3D" id="3.40.50.300">
    <property type="entry name" value="P-loop containing nucleotide triphosphate hydrolases"/>
    <property type="match status" value="1"/>
</dbReference>
<dbReference type="PANTHER" id="PTHR10513:SF24">
    <property type="entry name" value="THYMIDINE KINASE 2, MITOCHONDRIAL"/>
    <property type="match status" value="1"/>
</dbReference>
<dbReference type="AlphaFoldDB" id="A0AAD9NNN8"/>
<feature type="domain" description="Deoxynucleoside kinase" evidence="4">
    <location>
        <begin position="31"/>
        <end position="227"/>
    </location>
</feature>
<dbReference type="CDD" id="cd01673">
    <property type="entry name" value="dNK"/>
    <property type="match status" value="1"/>
</dbReference>
<dbReference type="InterPro" id="IPR027417">
    <property type="entry name" value="P-loop_NTPase"/>
</dbReference>
<protein>
    <recommendedName>
        <fullName evidence="4">Deoxynucleoside kinase domain-containing protein</fullName>
    </recommendedName>
</protein>
<dbReference type="InterPro" id="IPR050566">
    <property type="entry name" value="Deoxyribonucleoside_kinase"/>
</dbReference>
<gene>
    <name evidence="5" type="ORF">NP493_750g01061</name>
</gene>
<accession>A0AAD9NNN8</accession>
<feature type="binding site" evidence="3">
    <location>
        <begin position="34"/>
        <end position="42"/>
    </location>
    <ligand>
        <name>ATP</name>
        <dbReference type="ChEBI" id="CHEBI:30616"/>
    </ligand>
</feature>
<dbReference type="EMBL" id="JAODUO010000750">
    <property type="protein sequence ID" value="KAK2175103.1"/>
    <property type="molecule type" value="Genomic_DNA"/>
</dbReference>
<keyword evidence="3" id="KW-0547">Nucleotide-binding</keyword>
<reference evidence="5" key="1">
    <citation type="journal article" date="2023" name="Mol. Biol. Evol.">
        <title>Third-Generation Sequencing Reveals the Adaptive Role of the Epigenome in Three Deep-Sea Polychaetes.</title>
        <authorList>
            <person name="Perez M."/>
            <person name="Aroh O."/>
            <person name="Sun Y."/>
            <person name="Lan Y."/>
            <person name="Juniper S.K."/>
            <person name="Young C.R."/>
            <person name="Angers B."/>
            <person name="Qian P.Y."/>
        </authorList>
    </citation>
    <scope>NUCLEOTIDE SEQUENCE</scope>
    <source>
        <strain evidence="5">R07B-5</strain>
    </source>
</reference>
<dbReference type="PANTHER" id="PTHR10513">
    <property type="entry name" value="DEOXYNUCLEOSIDE KINASE"/>
    <property type="match status" value="1"/>
</dbReference>
<dbReference type="GO" id="GO:0005524">
    <property type="term" value="F:ATP binding"/>
    <property type="evidence" value="ECO:0007669"/>
    <property type="project" value="UniProtKB-KW"/>
</dbReference>
<feature type="active site" description="Proton acceptor" evidence="2">
    <location>
        <position position="110"/>
    </location>
</feature>
<dbReference type="InterPro" id="IPR031314">
    <property type="entry name" value="DNK_dom"/>
</dbReference>
<proteinExistence type="inferred from homology"/>
<evidence type="ECO:0000256" key="1">
    <source>
        <dbReference type="ARBA" id="ARBA00007420"/>
    </source>
</evidence>
<feature type="binding site" evidence="3">
    <location>
        <begin position="169"/>
        <end position="173"/>
    </location>
    <ligand>
        <name>ATP</name>
        <dbReference type="ChEBI" id="CHEBI:30616"/>
    </ligand>
</feature>
<dbReference type="InterPro" id="IPR002624">
    <property type="entry name" value="DCK/DGK"/>
</dbReference>